<reference evidence="2" key="1">
    <citation type="submission" date="2022-11" db="UniProtKB">
        <authorList>
            <consortium name="WormBaseParasite"/>
        </authorList>
    </citation>
    <scope>IDENTIFICATION</scope>
</reference>
<organism evidence="1 2">
    <name type="scientific">Panagrolaimus davidi</name>
    <dbReference type="NCBI Taxonomy" id="227884"/>
    <lineage>
        <taxon>Eukaryota</taxon>
        <taxon>Metazoa</taxon>
        <taxon>Ecdysozoa</taxon>
        <taxon>Nematoda</taxon>
        <taxon>Chromadorea</taxon>
        <taxon>Rhabditida</taxon>
        <taxon>Tylenchina</taxon>
        <taxon>Panagrolaimomorpha</taxon>
        <taxon>Panagrolaimoidea</taxon>
        <taxon>Panagrolaimidae</taxon>
        <taxon>Panagrolaimus</taxon>
    </lineage>
</organism>
<accession>A0A914P8T9</accession>
<evidence type="ECO:0000313" key="2">
    <source>
        <dbReference type="WBParaSite" id="PDA_v2.g14453.t1"/>
    </source>
</evidence>
<proteinExistence type="predicted"/>
<dbReference type="WBParaSite" id="PDA_v2.g14453.t1">
    <property type="protein sequence ID" value="PDA_v2.g14453.t1"/>
    <property type="gene ID" value="PDA_v2.g14453"/>
</dbReference>
<dbReference type="AlphaFoldDB" id="A0A914P8T9"/>
<evidence type="ECO:0000313" key="1">
    <source>
        <dbReference type="Proteomes" id="UP000887578"/>
    </source>
</evidence>
<sequence length="216" mass="25259">MPARAHVDRLKTSYTAAQQLNFGFRHEAEYANGREVHVDAKGFTLEKSEREIISLRTRSGEPIIKDLPISLVEREFVQEYEKVTTHHHNRGHEDFCHFDVQQIVENNYMEIIGDTKIAVSIQPLPFKPERGRQNRGDVLVELTYVPCSSRANMHIQINRNPVRNEEALFYRFCMNFEKLQLSIKSRANMDIKINLALLSSHLWRTHPMIRYMTVPV</sequence>
<name>A0A914P8T9_9BILA</name>
<dbReference type="Proteomes" id="UP000887578">
    <property type="component" value="Unplaced"/>
</dbReference>
<protein>
    <submittedName>
        <fullName evidence="2">Uncharacterized protein</fullName>
    </submittedName>
</protein>
<keyword evidence="1" id="KW-1185">Reference proteome</keyword>